<evidence type="ECO:0000313" key="3">
    <source>
        <dbReference type="Proteomes" id="UP001185659"/>
    </source>
</evidence>
<gene>
    <name evidence="2" type="ORF">R2G56_21720</name>
</gene>
<feature type="compositionally biased region" description="Polar residues" evidence="1">
    <location>
        <begin position="1"/>
        <end position="13"/>
    </location>
</feature>
<sequence length="174" mass="17037">AFAPSATNQTTGLSDVPGDDSVVGSHADGFAPQSDTGDLAFDFGGDGPGGFVSAVYDGALGAEVTNSSAGGVTTITTDYWTLEINETTGAYTFTQTAAYPHAPGTATDQGSVAVTIEDSDGSTAVATITLNIGDDVPVATDDANGAAENGAAVLGNVLDNDDLGADHGTVGTDG</sequence>
<comment type="caution">
    <text evidence="2">The sequence shown here is derived from an EMBL/GenBank/DDBJ whole genome shotgun (WGS) entry which is preliminary data.</text>
</comment>
<organism evidence="2 3">
    <name type="scientific">Nitratireductor aquimarinus</name>
    <dbReference type="NCBI Taxonomy" id="889300"/>
    <lineage>
        <taxon>Bacteria</taxon>
        <taxon>Pseudomonadati</taxon>
        <taxon>Pseudomonadota</taxon>
        <taxon>Alphaproteobacteria</taxon>
        <taxon>Hyphomicrobiales</taxon>
        <taxon>Phyllobacteriaceae</taxon>
        <taxon>Nitratireductor</taxon>
    </lineage>
</organism>
<proteinExistence type="predicted"/>
<dbReference type="EMBL" id="JAWLIP010000019">
    <property type="protein sequence ID" value="MDV6228904.1"/>
    <property type="molecule type" value="Genomic_DNA"/>
</dbReference>
<evidence type="ECO:0000256" key="1">
    <source>
        <dbReference type="SAM" id="MobiDB-lite"/>
    </source>
</evidence>
<dbReference type="Proteomes" id="UP001185659">
    <property type="component" value="Unassembled WGS sequence"/>
</dbReference>
<evidence type="ECO:0008006" key="4">
    <source>
        <dbReference type="Google" id="ProtNLM"/>
    </source>
</evidence>
<evidence type="ECO:0000313" key="2">
    <source>
        <dbReference type="EMBL" id="MDV6228904.1"/>
    </source>
</evidence>
<feature type="non-terminal residue" evidence="2">
    <location>
        <position position="1"/>
    </location>
</feature>
<dbReference type="RefSeq" id="WP_317562569.1">
    <property type="nucleotide sequence ID" value="NZ_JAWLIP010000019.1"/>
</dbReference>
<accession>A0ABU4ARQ5</accession>
<feature type="non-terminal residue" evidence="2">
    <location>
        <position position="174"/>
    </location>
</feature>
<reference evidence="2 3" key="1">
    <citation type="submission" date="2023-10" db="EMBL/GenBank/DDBJ databases">
        <authorList>
            <person name="Venkata Ramana C."/>
            <person name="Sasikala C."/>
            <person name="Dhurka M."/>
        </authorList>
    </citation>
    <scope>NUCLEOTIDE SEQUENCE [LARGE SCALE GENOMIC DNA]</scope>
    <source>
        <strain evidence="2 3">KCTC 32151</strain>
    </source>
</reference>
<keyword evidence="3" id="KW-1185">Reference proteome</keyword>
<name>A0ABU4ARQ5_9HYPH</name>
<protein>
    <recommendedName>
        <fullName evidence="4">RapA2 cadherin-like domain-containing protein</fullName>
    </recommendedName>
</protein>
<feature type="region of interest" description="Disordered" evidence="1">
    <location>
        <begin position="1"/>
        <end position="29"/>
    </location>
</feature>